<dbReference type="Gramene" id="evm.model.03.340">
    <property type="protein sequence ID" value="cds.evm.model.03.340"/>
    <property type="gene ID" value="evm.TU.03.340"/>
</dbReference>
<feature type="region of interest" description="Disordered" evidence="1">
    <location>
        <begin position="1"/>
        <end position="50"/>
    </location>
</feature>
<feature type="compositionally biased region" description="Polar residues" evidence="1">
    <location>
        <begin position="10"/>
        <end position="19"/>
    </location>
</feature>
<dbReference type="EMBL" id="UZAU01000251">
    <property type="status" value="NOT_ANNOTATED_CDS"/>
    <property type="molecule type" value="Genomic_DNA"/>
</dbReference>
<evidence type="ECO:0000313" key="3">
    <source>
        <dbReference type="Proteomes" id="UP000596661"/>
    </source>
</evidence>
<protein>
    <submittedName>
        <fullName evidence="2">Uncharacterized protein</fullName>
    </submittedName>
</protein>
<feature type="region of interest" description="Disordered" evidence="1">
    <location>
        <begin position="67"/>
        <end position="133"/>
    </location>
</feature>
<feature type="compositionally biased region" description="Polar residues" evidence="1">
    <location>
        <begin position="34"/>
        <end position="44"/>
    </location>
</feature>
<reference evidence="2" key="1">
    <citation type="submission" date="2018-11" db="EMBL/GenBank/DDBJ databases">
        <authorList>
            <person name="Grassa J C."/>
        </authorList>
    </citation>
    <scope>NUCLEOTIDE SEQUENCE [LARGE SCALE GENOMIC DNA]</scope>
</reference>
<feature type="compositionally biased region" description="Basic and acidic residues" evidence="1">
    <location>
        <begin position="20"/>
        <end position="31"/>
    </location>
</feature>
<evidence type="ECO:0000313" key="2">
    <source>
        <dbReference type="EnsemblPlants" id="cds.evm.model.03.340"/>
    </source>
</evidence>
<proteinExistence type="predicted"/>
<dbReference type="Proteomes" id="UP000596661">
    <property type="component" value="Chromosome 3"/>
</dbReference>
<name>A0A803P8M5_CANSA</name>
<keyword evidence="3" id="KW-1185">Reference proteome</keyword>
<sequence length="147" mass="16403">MLGEIEKRSPSATCPTLLQTKDELLTKKPKTEAPQISNQPSKSKVSFPLKGPHRLFGLLARRGEKAKAPLFSSSKLPKASHETQSTQNKSKMARKQISKHTGNEKSRTQEQSKVKCGRPPHDKTSRRPSSPDIDLILDMMAFPFLNI</sequence>
<dbReference type="AlphaFoldDB" id="A0A803P8M5"/>
<organism evidence="2 3">
    <name type="scientific">Cannabis sativa</name>
    <name type="common">Hemp</name>
    <name type="synonym">Marijuana</name>
    <dbReference type="NCBI Taxonomy" id="3483"/>
    <lineage>
        <taxon>Eukaryota</taxon>
        <taxon>Viridiplantae</taxon>
        <taxon>Streptophyta</taxon>
        <taxon>Embryophyta</taxon>
        <taxon>Tracheophyta</taxon>
        <taxon>Spermatophyta</taxon>
        <taxon>Magnoliopsida</taxon>
        <taxon>eudicotyledons</taxon>
        <taxon>Gunneridae</taxon>
        <taxon>Pentapetalae</taxon>
        <taxon>rosids</taxon>
        <taxon>fabids</taxon>
        <taxon>Rosales</taxon>
        <taxon>Cannabaceae</taxon>
        <taxon>Cannabis</taxon>
    </lineage>
</organism>
<evidence type="ECO:0000256" key="1">
    <source>
        <dbReference type="SAM" id="MobiDB-lite"/>
    </source>
</evidence>
<reference evidence="2" key="2">
    <citation type="submission" date="2021-03" db="UniProtKB">
        <authorList>
            <consortium name="EnsemblPlants"/>
        </authorList>
    </citation>
    <scope>IDENTIFICATION</scope>
</reference>
<accession>A0A803P8M5</accession>
<dbReference type="EnsemblPlants" id="evm.model.03.340">
    <property type="protein sequence ID" value="cds.evm.model.03.340"/>
    <property type="gene ID" value="evm.TU.03.340"/>
</dbReference>
<feature type="compositionally biased region" description="Basic and acidic residues" evidence="1">
    <location>
        <begin position="101"/>
        <end position="125"/>
    </location>
</feature>